<dbReference type="Gene3D" id="2.130.10.10">
    <property type="entry name" value="YVTN repeat-like/Quinoprotein amine dehydrogenase"/>
    <property type="match status" value="1"/>
</dbReference>
<keyword evidence="6" id="KW-0963">Cytoplasm</keyword>
<dbReference type="UniPathway" id="UPA00988"/>
<dbReference type="PANTHER" id="PTHR44111:SF1">
    <property type="entry name" value="ELONGATOR COMPLEX PROTEIN 2"/>
    <property type="match status" value="1"/>
</dbReference>
<dbReference type="EMBL" id="JU980408">
    <property type="protein sequence ID" value="AFJ69471.1"/>
    <property type="molecule type" value="mRNA"/>
</dbReference>
<dbReference type="InterPro" id="IPR015943">
    <property type="entry name" value="WD40/YVTN_repeat-like_dom_sf"/>
</dbReference>
<organism evidence="10">
    <name type="scientific">Nannochloropsis gaditana (strain CCMP526)</name>
    <name type="common">Green microalga</name>
    <name type="synonym">Microchloropsis gaditana</name>
    <dbReference type="NCBI Taxonomy" id="1093141"/>
    <lineage>
        <taxon>Eukaryota</taxon>
        <taxon>Sar</taxon>
        <taxon>Stramenopiles</taxon>
        <taxon>Ochrophyta</taxon>
        <taxon>Eustigmatophyceae</taxon>
        <taxon>Eustigmatales</taxon>
        <taxon>Monodopsidaceae</taxon>
        <taxon>Nannochloropsis</taxon>
    </lineage>
</organism>
<dbReference type="SUPFAM" id="SSF50952">
    <property type="entry name" value="Soluble quinoprotein glucose dehydrogenase"/>
    <property type="match status" value="1"/>
</dbReference>
<feature type="non-terminal residue" evidence="10">
    <location>
        <position position="1"/>
    </location>
</feature>
<dbReference type="InterPro" id="IPR037289">
    <property type="entry name" value="Elp2"/>
</dbReference>
<feature type="non-terminal residue" evidence="10">
    <location>
        <position position="135"/>
    </location>
</feature>
<dbReference type="OrthoDB" id="27911at2759"/>
<evidence type="ECO:0000256" key="2">
    <source>
        <dbReference type="ARBA" id="ARBA00004496"/>
    </source>
</evidence>
<evidence type="ECO:0000313" key="10">
    <source>
        <dbReference type="EMBL" id="AFJ69471.1"/>
    </source>
</evidence>
<proteinExistence type="evidence at transcript level"/>
<sequence>GEGEGRLRVEEEEDDHEVRLVMEGAGCRYGIRLDALLVGHEDWITGLAWRPHGYPDVGKKRQSLALLSCSMDRSLIIWRPEGARGAWTPRVRLGDLGADLGGAVGGNLLGFLGCVFSETGDRVLAHGFGGSFHAY</sequence>
<reference evidence="10" key="2">
    <citation type="journal article" date="2012" name="Nat. Commun.">
        <title>Draft genome sequence and genetic transformation of the oleaginous alga Nannochloropis gaditana.</title>
        <authorList>
            <person name="Radakovits R."/>
            <person name="Jinkerson R.E."/>
            <person name="Fuerstenberg S.I."/>
            <person name="Tae H."/>
            <person name="Settlage R.E."/>
            <person name="Boore J.L."/>
            <person name="Posewitz M.C."/>
        </authorList>
    </citation>
    <scope>NUCLEOTIDE SEQUENCE</scope>
    <source>
        <strain evidence="10">CCMP526</strain>
    </source>
</reference>
<evidence type="ECO:0000256" key="5">
    <source>
        <dbReference type="ARBA" id="ARBA00020267"/>
    </source>
</evidence>
<evidence type="ECO:0000256" key="7">
    <source>
        <dbReference type="ARBA" id="ARBA00022574"/>
    </source>
</evidence>
<keyword evidence="7" id="KW-0853">WD repeat</keyword>
<keyword evidence="8" id="KW-0677">Repeat</keyword>
<dbReference type="InterPro" id="IPR011041">
    <property type="entry name" value="Quinoprot_gluc/sorb_DH_b-prop"/>
</dbReference>
<dbReference type="GO" id="GO:0033588">
    <property type="term" value="C:elongator holoenzyme complex"/>
    <property type="evidence" value="ECO:0007669"/>
    <property type="project" value="InterPro"/>
</dbReference>
<evidence type="ECO:0000256" key="4">
    <source>
        <dbReference type="ARBA" id="ARBA00005881"/>
    </source>
</evidence>
<keyword evidence="9" id="KW-0539">Nucleus</keyword>
<accession>I2CRD8</accession>
<dbReference type="GO" id="GO:0005634">
    <property type="term" value="C:nucleus"/>
    <property type="evidence" value="ECO:0007669"/>
    <property type="project" value="UniProtKB-SubCell"/>
</dbReference>
<dbReference type="SMART" id="SM00320">
    <property type="entry name" value="WD40"/>
    <property type="match status" value="1"/>
</dbReference>
<comment type="subcellular location">
    <subcellularLocation>
        <location evidence="2">Cytoplasm</location>
    </subcellularLocation>
    <subcellularLocation>
        <location evidence="1">Nucleus</location>
    </subcellularLocation>
</comment>
<evidence type="ECO:0000256" key="1">
    <source>
        <dbReference type="ARBA" id="ARBA00004123"/>
    </source>
</evidence>
<dbReference type="KEGG" id="ngd:NGA_2028700"/>
<evidence type="ECO:0000256" key="9">
    <source>
        <dbReference type="ARBA" id="ARBA00023242"/>
    </source>
</evidence>
<name>I2CRD8_NANGC</name>
<evidence type="ECO:0000256" key="8">
    <source>
        <dbReference type="ARBA" id="ARBA00022737"/>
    </source>
</evidence>
<dbReference type="PANTHER" id="PTHR44111">
    <property type="entry name" value="ELONGATOR COMPLEX PROTEIN 2"/>
    <property type="match status" value="1"/>
</dbReference>
<dbReference type="RefSeq" id="XP_005856260.1">
    <property type="nucleotide sequence ID" value="XM_005856198.1"/>
</dbReference>
<dbReference type="InterPro" id="IPR001680">
    <property type="entry name" value="WD40_rpt"/>
</dbReference>
<comment type="similarity">
    <text evidence="4">Belongs to the WD repeat ELP2 family.</text>
</comment>
<reference evidence="10" key="1">
    <citation type="journal article" date="2012" name="Bioengineered">
        <title>Additional insights into the genome of the oleaginous model alga Nannochloropsis gaditana.</title>
        <authorList>
            <person name="Jinkerson R.E."/>
            <person name="Radakovits R."/>
            <person name="Posewitz M.C."/>
        </authorList>
    </citation>
    <scope>NUCLEOTIDE SEQUENCE</scope>
    <source>
        <strain evidence="10">CCMP526</strain>
    </source>
</reference>
<protein>
    <recommendedName>
        <fullName evidence="5">Elongator complex protein 2</fullName>
    </recommendedName>
</protein>
<evidence type="ECO:0000256" key="3">
    <source>
        <dbReference type="ARBA" id="ARBA00005043"/>
    </source>
</evidence>
<comment type="pathway">
    <text evidence="3">tRNA modification; 5-methoxycarbonylmethyl-2-thiouridine-tRNA biosynthesis.</text>
</comment>
<dbReference type="GO" id="GO:0002098">
    <property type="term" value="P:tRNA wobble uridine modification"/>
    <property type="evidence" value="ECO:0007669"/>
    <property type="project" value="InterPro"/>
</dbReference>
<dbReference type="AlphaFoldDB" id="I2CRD8"/>
<evidence type="ECO:0000256" key="6">
    <source>
        <dbReference type="ARBA" id="ARBA00022490"/>
    </source>
</evidence>
<gene>
    <name evidence="10" type="ORF">NGATSA_2028700</name>
</gene>
<dbReference type="GO" id="GO:0005737">
    <property type="term" value="C:cytoplasm"/>
    <property type="evidence" value="ECO:0007669"/>
    <property type="project" value="UniProtKB-SubCell"/>
</dbReference>